<keyword evidence="1" id="KW-0472">Membrane</keyword>
<name>A0A811G8M0_9GAMM</name>
<comment type="caution">
    <text evidence="2">The sequence shown here is derived from an EMBL/GenBank/DDBJ whole genome shotgun (WGS) entry which is preliminary data.</text>
</comment>
<accession>A0A811G8M0</accession>
<sequence>MRIAALIFQYSCFAFALFLCYQVGTAIYLQDYKLMDIVSDIGTILICIDLGMFLYFNKSLTALKMKVASQQPAVQVSIIENITRKLGHLGIILIICSWIVPIINS</sequence>
<evidence type="ECO:0000313" key="3">
    <source>
        <dbReference type="Proteomes" id="UP000489961"/>
    </source>
</evidence>
<feature type="transmembrane region" description="Helical" evidence="1">
    <location>
        <begin position="34"/>
        <end position="56"/>
    </location>
</feature>
<dbReference type="EMBL" id="CADDTS010000006">
    <property type="protein sequence ID" value="CAB1208173.1"/>
    <property type="molecule type" value="Genomic_DNA"/>
</dbReference>
<evidence type="ECO:0000313" key="2">
    <source>
        <dbReference type="EMBL" id="CAB1208173.1"/>
    </source>
</evidence>
<gene>
    <name evidence="2" type="ORF">SFB21_0337</name>
</gene>
<proteinExistence type="predicted"/>
<organism evidence="2 3">
    <name type="scientific">Acinetobacter bouvetii</name>
    <dbReference type="NCBI Taxonomy" id="202951"/>
    <lineage>
        <taxon>Bacteria</taxon>
        <taxon>Pseudomonadati</taxon>
        <taxon>Pseudomonadota</taxon>
        <taxon>Gammaproteobacteria</taxon>
        <taxon>Moraxellales</taxon>
        <taxon>Moraxellaceae</taxon>
        <taxon>Acinetobacter</taxon>
    </lineage>
</organism>
<dbReference type="AlphaFoldDB" id="A0A811G8M0"/>
<feature type="transmembrane region" description="Helical" evidence="1">
    <location>
        <begin position="7"/>
        <end position="28"/>
    </location>
</feature>
<keyword evidence="1" id="KW-1133">Transmembrane helix</keyword>
<evidence type="ECO:0000256" key="1">
    <source>
        <dbReference type="SAM" id="Phobius"/>
    </source>
</evidence>
<feature type="transmembrane region" description="Helical" evidence="1">
    <location>
        <begin position="86"/>
        <end position="103"/>
    </location>
</feature>
<keyword evidence="1" id="KW-0812">Transmembrane</keyword>
<dbReference type="Proteomes" id="UP000489961">
    <property type="component" value="Unassembled WGS sequence"/>
</dbReference>
<protein>
    <submittedName>
        <fullName evidence="2">Uncharacterized protein</fullName>
    </submittedName>
</protein>
<reference evidence="2 3" key="1">
    <citation type="submission" date="2020-02" db="EMBL/GenBank/DDBJ databases">
        <authorList>
            <person name="Chaudhuri R."/>
        </authorList>
    </citation>
    <scope>NUCLEOTIDE SEQUENCE [LARGE SCALE GENOMIC DNA]</scope>
    <source>
        <strain evidence="2">SFB21</strain>
    </source>
</reference>